<evidence type="ECO:0000256" key="2">
    <source>
        <dbReference type="ARBA" id="ARBA00010183"/>
    </source>
</evidence>
<feature type="binding site" evidence="9">
    <location>
        <position position="98"/>
    </location>
    <ligand>
        <name>Mg(2+)</name>
        <dbReference type="ChEBI" id="CHEBI:18420"/>
    </ligand>
</feature>
<dbReference type="SMART" id="SM00358">
    <property type="entry name" value="DSRM"/>
    <property type="match status" value="1"/>
</dbReference>
<dbReference type="GO" id="GO:0003725">
    <property type="term" value="F:double-stranded RNA binding"/>
    <property type="evidence" value="ECO:0007669"/>
    <property type="project" value="TreeGrafter"/>
</dbReference>
<dbReference type="InterPro" id="IPR014720">
    <property type="entry name" value="dsRBD_dom"/>
</dbReference>
<dbReference type="NCBIfam" id="TIGR02191">
    <property type="entry name" value="RNaseIII"/>
    <property type="match status" value="1"/>
</dbReference>
<dbReference type="GO" id="GO:0006364">
    <property type="term" value="P:rRNA processing"/>
    <property type="evidence" value="ECO:0007669"/>
    <property type="project" value="UniProtKB-UniRule"/>
</dbReference>
<keyword evidence="9" id="KW-0819">tRNA processing</keyword>
<keyword evidence="4 9" id="KW-0507">mRNA processing</keyword>
<dbReference type="KEGG" id="doa:AXF15_05650"/>
<keyword evidence="5 9" id="KW-0540">Nuclease</keyword>
<dbReference type="GO" id="GO:0004525">
    <property type="term" value="F:ribonuclease III activity"/>
    <property type="evidence" value="ECO:0007669"/>
    <property type="project" value="UniProtKB-UniRule"/>
</dbReference>
<feature type="domain" description="DRBM" evidence="10">
    <location>
        <begin position="136"/>
        <end position="205"/>
    </location>
</feature>
<dbReference type="CDD" id="cd10845">
    <property type="entry name" value="DSRM_RNAse_III_family"/>
    <property type="match status" value="1"/>
</dbReference>
<feature type="binding site" evidence="9">
    <location>
        <position position="22"/>
    </location>
    <ligand>
        <name>Mg(2+)</name>
        <dbReference type="ChEBI" id="CHEBI:18420"/>
    </ligand>
</feature>
<keyword evidence="6 9" id="KW-0255">Endonuclease</keyword>
<dbReference type="FunFam" id="1.10.1520.10:FF:000001">
    <property type="entry name" value="Ribonuclease 3"/>
    <property type="match status" value="1"/>
</dbReference>
<dbReference type="Gene3D" id="3.30.160.20">
    <property type="match status" value="1"/>
</dbReference>
<dbReference type="Proteomes" id="UP000063964">
    <property type="component" value="Chromosome"/>
</dbReference>
<keyword evidence="9" id="KW-0479">Metal-binding</keyword>
<dbReference type="GO" id="GO:0005737">
    <property type="term" value="C:cytoplasm"/>
    <property type="evidence" value="ECO:0007669"/>
    <property type="project" value="UniProtKB-SubCell"/>
</dbReference>
<dbReference type="SUPFAM" id="SSF69065">
    <property type="entry name" value="RNase III domain-like"/>
    <property type="match status" value="1"/>
</dbReference>
<dbReference type="Gene3D" id="1.10.1520.10">
    <property type="entry name" value="Ribonuclease III domain"/>
    <property type="match status" value="1"/>
</dbReference>
<dbReference type="InterPro" id="IPR011907">
    <property type="entry name" value="RNase_III"/>
</dbReference>
<evidence type="ECO:0000256" key="1">
    <source>
        <dbReference type="ARBA" id="ARBA00000109"/>
    </source>
</evidence>
<dbReference type="STRING" id="888061.AXF15_05650"/>
<dbReference type="HAMAP" id="MF_00104">
    <property type="entry name" value="RNase_III"/>
    <property type="match status" value="1"/>
</dbReference>
<evidence type="ECO:0000313" key="13">
    <source>
        <dbReference type="Proteomes" id="UP000063964"/>
    </source>
</evidence>
<keyword evidence="7 9" id="KW-0378">Hydrolase</keyword>
<dbReference type="InterPro" id="IPR000999">
    <property type="entry name" value="RNase_III_dom"/>
</dbReference>
<dbReference type="AlphaFoldDB" id="A0A0X8JS47"/>
<feature type="active site" evidence="9">
    <location>
        <position position="98"/>
    </location>
</feature>
<evidence type="ECO:0000256" key="8">
    <source>
        <dbReference type="ARBA" id="ARBA00022884"/>
    </source>
</evidence>
<dbReference type="PROSITE" id="PS00517">
    <property type="entry name" value="RNASE_3_1"/>
    <property type="match status" value="1"/>
</dbReference>
<dbReference type="GO" id="GO:0008033">
    <property type="term" value="P:tRNA processing"/>
    <property type="evidence" value="ECO:0007669"/>
    <property type="project" value="UniProtKB-KW"/>
</dbReference>
<keyword evidence="3 9" id="KW-0698">rRNA processing</keyword>
<accession>A0A0X8JS47</accession>
<comment type="catalytic activity">
    <reaction evidence="1 9">
        <text>Endonucleolytic cleavage to 5'-phosphomonoester.</text>
        <dbReference type="EC" id="3.1.26.3"/>
    </reaction>
</comment>
<dbReference type="PROSITE" id="PS50137">
    <property type="entry name" value="DS_RBD"/>
    <property type="match status" value="1"/>
</dbReference>
<keyword evidence="9" id="KW-0460">Magnesium</keyword>
<reference evidence="13" key="1">
    <citation type="submission" date="2016-02" db="EMBL/GenBank/DDBJ databases">
        <authorList>
            <person name="Holder M.E."/>
            <person name="Ajami N.J."/>
            <person name="Petrosino J.F."/>
        </authorList>
    </citation>
    <scope>NUCLEOTIDE SEQUENCE [LARGE SCALE GENOMIC DNA]</scope>
    <source>
        <strain evidence="13">DSM 12838</strain>
    </source>
</reference>
<dbReference type="Pfam" id="PF00035">
    <property type="entry name" value="dsrm"/>
    <property type="match status" value="1"/>
</dbReference>
<feature type="active site" evidence="9">
    <location>
        <position position="26"/>
    </location>
</feature>
<dbReference type="PROSITE" id="PS50142">
    <property type="entry name" value="RNASE_3_2"/>
    <property type="match status" value="1"/>
</dbReference>
<comment type="function">
    <text evidence="9">Digests double-stranded RNA. Involved in the processing of primary rRNA transcript to yield the immediate precursors to the large and small rRNAs (23S and 16S). Processes some mRNAs, and tRNAs when they are encoded in the rRNA operon. Processes pre-crRNA and tracrRNA of type II CRISPR loci if present in the organism.</text>
</comment>
<keyword evidence="13" id="KW-1185">Reference proteome</keyword>
<evidence type="ECO:0000256" key="3">
    <source>
        <dbReference type="ARBA" id="ARBA00022552"/>
    </source>
</evidence>
<proteinExistence type="inferred from homology"/>
<evidence type="ECO:0000313" key="12">
    <source>
        <dbReference type="EMBL" id="AMD94019.1"/>
    </source>
</evidence>
<dbReference type="PANTHER" id="PTHR11207">
    <property type="entry name" value="RIBONUCLEASE III"/>
    <property type="match status" value="1"/>
</dbReference>
<comment type="subunit">
    <text evidence="9">Homodimer.</text>
</comment>
<name>A0A0X8JS47_9BACT</name>
<gene>
    <name evidence="9" type="primary">rnc</name>
    <name evidence="12" type="ORF">AXF15_05650</name>
</gene>
<evidence type="ECO:0000259" key="11">
    <source>
        <dbReference type="PROSITE" id="PS50142"/>
    </source>
</evidence>
<evidence type="ECO:0000256" key="4">
    <source>
        <dbReference type="ARBA" id="ARBA00022664"/>
    </source>
</evidence>
<keyword evidence="9" id="KW-0963">Cytoplasm</keyword>
<dbReference type="EC" id="3.1.26.3" evidence="9"/>
<evidence type="ECO:0000256" key="5">
    <source>
        <dbReference type="ARBA" id="ARBA00022722"/>
    </source>
</evidence>
<keyword evidence="9" id="KW-0699">rRNA-binding</keyword>
<feature type="domain" description="RNase III" evidence="11">
    <location>
        <begin position="1"/>
        <end position="109"/>
    </location>
</feature>
<dbReference type="SUPFAM" id="SSF54768">
    <property type="entry name" value="dsRNA-binding domain-like"/>
    <property type="match status" value="1"/>
</dbReference>
<dbReference type="CDD" id="cd00593">
    <property type="entry name" value="RIBOc"/>
    <property type="match status" value="1"/>
</dbReference>
<keyword evidence="8 9" id="KW-0694">RNA-binding</keyword>
<protein>
    <recommendedName>
        <fullName evidence="9">Ribonuclease 3</fullName>
        <ecNumber evidence="9">3.1.26.3</ecNumber>
    </recommendedName>
    <alternativeName>
        <fullName evidence="9">Ribonuclease III</fullName>
        <shortName evidence="9">RNase III</shortName>
    </alternativeName>
</protein>
<feature type="binding site" evidence="9">
    <location>
        <position position="95"/>
    </location>
    <ligand>
        <name>Mg(2+)</name>
        <dbReference type="ChEBI" id="CHEBI:18420"/>
    </ligand>
</feature>
<dbReference type="EMBL" id="CP014230">
    <property type="protein sequence ID" value="AMD94019.1"/>
    <property type="molecule type" value="Genomic_DNA"/>
</dbReference>
<dbReference type="GO" id="GO:0046872">
    <property type="term" value="F:metal ion binding"/>
    <property type="evidence" value="ECO:0007669"/>
    <property type="project" value="UniProtKB-KW"/>
</dbReference>
<dbReference type="GO" id="GO:0010468">
    <property type="term" value="P:regulation of gene expression"/>
    <property type="evidence" value="ECO:0007669"/>
    <property type="project" value="TreeGrafter"/>
</dbReference>
<dbReference type="InterPro" id="IPR036389">
    <property type="entry name" value="RNase_III_sf"/>
</dbReference>
<comment type="subcellular location">
    <subcellularLocation>
        <location evidence="9">Cytoplasm</location>
    </subcellularLocation>
</comment>
<comment type="similarity">
    <text evidence="2">Belongs to the ribonuclease III family.</text>
</comment>
<dbReference type="PANTHER" id="PTHR11207:SF0">
    <property type="entry name" value="RIBONUCLEASE 3"/>
    <property type="match status" value="1"/>
</dbReference>
<comment type="cofactor">
    <cofactor evidence="9">
        <name>Mg(2+)</name>
        <dbReference type="ChEBI" id="CHEBI:18420"/>
    </cofactor>
</comment>
<sequence>MQALTHTSHANEHGGEHNERLEFLGDAVLELAVSHKLFQKFPEAQEGQLTRMRSALVSEQALAAVARRIGLGPCLLLGKGEQAQGGRDKNSVLSDGLEALLGAVYLDGGLQAAQSCVEHMYAGQWPSPPEIFRPRDFKSQLQELTQRVWKARPVYTLSDSRGPEHAKKYTVTLTLPDGRQVEWTERSMRKAEQGAAAQALRMLETQAPEF</sequence>
<dbReference type="Pfam" id="PF14622">
    <property type="entry name" value="Ribonucleas_3_3"/>
    <property type="match status" value="1"/>
</dbReference>
<dbReference type="GO" id="GO:0019843">
    <property type="term" value="F:rRNA binding"/>
    <property type="evidence" value="ECO:0007669"/>
    <property type="project" value="UniProtKB-KW"/>
</dbReference>
<dbReference type="SMART" id="SM00535">
    <property type="entry name" value="RIBOc"/>
    <property type="match status" value="1"/>
</dbReference>
<evidence type="ECO:0000256" key="7">
    <source>
        <dbReference type="ARBA" id="ARBA00022801"/>
    </source>
</evidence>
<evidence type="ECO:0000256" key="9">
    <source>
        <dbReference type="HAMAP-Rule" id="MF_00104"/>
    </source>
</evidence>
<evidence type="ECO:0000256" key="6">
    <source>
        <dbReference type="ARBA" id="ARBA00022759"/>
    </source>
</evidence>
<dbReference type="GO" id="GO:0006397">
    <property type="term" value="P:mRNA processing"/>
    <property type="evidence" value="ECO:0007669"/>
    <property type="project" value="UniProtKB-UniRule"/>
</dbReference>
<evidence type="ECO:0000259" key="10">
    <source>
        <dbReference type="PROSITE" id="PS50137"/>
    </source>
</evidence>
<organism evidence="12 13">
    <name type="scientific">Desulfomicrobium orale DSM 12838</name>
    <dbReference type="NCBI Taxonomy" id="888061"/>
    <lineage>
        <taxon>Bacteria</taxon>
        <taxon>Pseudomonadati</taxon>
        <taxon>Thermodesulfobacteriota</taxon>
        <taxon>Desulfovibrionia</taxon>
        <taxon>Desulfovibrionales</taxon>
        <taxon>Desulfomicrobiaceae</taxon>
        <taxon>Desulfomicrobium</taxon>
    </lineage>
</organism>